<dbReference type="eggNOG" id="COG2072">
    <property type="taxonomic scope" value="Bacteria"/>
</dbReference>
<sequence>MFLMYRPNTNLGTGSISYMLERQARYIRQAVEVLARDPGGVLEIRAEVEQRYDDEMRRRLAGSAWAGCVSWYKSASGRISSNWPGLVSEYSRRTATSSLADFQADAVSRESGVAERDTFLTSVQEVPTVVATLFLDNVQERWVR</sequence>
<dbReference type="EMBL" id="AP006618">
    <property type="protein sequence ID" value="BAD55540.1"/>
    <property type="molecule type" value="Genomic_DNA"/>
</dbReference>
<dbReference type="InterPro" id="IPR036188">
    <property type="entry name" value="FAD/NAD-bd_sf"/>
</dbReference>
<dbReference type="AlphaFoldDB" id="Q5Z201"/>
<dbReference type="PANTHER" id="PTHR42877">
    <property type="entry name" value="L-ORNITHINE N(5)-MONOOXYGENASE-RELATED"/>
    <property type="match status" value="1"/>
</dbReference>
<dbReference type="Gene3D" id="3.50.50.60">
    <property type="entry name" value="FAD/NAD(P)-binding domain"/>
    <property type="match status" value="1"/>
</dbReference>
<dbReference type="KEGG" id="nfa:NFA_6950"/>
<keyword evidence="2" id="KW-1185">Reference proteome</keyword>
<evidence type="ECO:0000313" key="1">
    <source>
        <dbReference type="EMBL" id="BAD55540.1"/>
    </source>
</evidence>
<reference evidence="1 2" key="1">
    <citation type="journal article" date="2004" name="Proc. Natl. Acad. Sci. U.S.A.">
        <title>The complete genomic sequence of Nocardia farcinica IFM 10152.</title>
        <authorList>
            <person name="Ishikawa J."/>
            <person name="Yamashita A."/>
            <person name="Mikami Y."/>
            <person name="Hoshino Y."/>
            <person name="Kurita H."/>
            <person name="Hotta K."/>
            <person name="Shiba T."/>
            <person name="Hattori M."/>
        </authorList>
    </citation>
    <scope>NUCLEOTIDE SEQUENCE [LARGE SCALE GENOMIC DNA]</scope>
    <source>
        <strain evidence="1 2">IFM 10152</strain>
    </source>
</reference>
<dbReference type="PANTHER" id="PTHR42877:SF4">
    <property type="entry name" value="FAD_NAD(P)-BINDING DOMAIN-CONTAINING PROTEIN-RELATED"/>
    <property type="match status" value="1"/>
</dbReference>
<accession>Q5Z201</accession>
<dbReference type="InterPro" id="IPR051209">
    <property type="entry name" value="FAD-bind_Monooxygenase_sf"/>
</dbReference>
<dbReference type="HOGENOM" id="CLU_1794492_0_0_11"/>
<evidence type="ECO:0000313" key="2">
    <source>
        <dbReference type="Proteomes" id="UP000006820"/>
    </source>
</evidence>
<protein>
    <submittedName>
        <fullName evidence="1">Uncharacterized protein</fullName>
    </submittedName>
</protein>
<dbReference type="STRING" id="247156.NFA_6950"/>
<proteinExistence type="predicted"/>
<dbReference type="Proteomes" id="UP000006820">
    <property type="component" value="Chromosome"/>
</dbReference>
<gene>
    <name evidence="1" type="ordered locus">NFA_6950</name>
</gene>
<organism evidence="1 2">
    <name type="scientific">Nocardia farcinica (strain IFM 10152)</name>
    <dbReference type="NCBI Taxonomy" id="247156"/>
    <lineage>
        <taxon>Bacteria</taxon>
        <taxon>Bacillati</taxon>
        <taxon>Actinomycetota</taxon>
        <taxon>Actinomycetes</taxon>
        <taxon>Mycobacteriales</taxon>
        <taxon>Nocardiaceae</taxon>
        <taxon>Nocardia</taxon>
    </lineage>
</organism>
<name>Q5Z201_NOCFA</name>